<name>A0AAX0LA05_9BACT</name>
<evidence type="ECO:0000313" key="2">
    <source>
        <dbReference type="Proteomes" id="UP000189728"/>
    </source>
</evidence>
<proteinExistence type="predicted"/>
<dbReference type="AlphaFoldDB" id="A0AAX0LA05"/>
<accession>A0AAX0LA05</accession>
<reference evidence="1 2" key="1">
    <citation type="submission" date="2016-08" db="EMBL/GenBank/DDBJ databases">
        <title>Campylobacter species from sea mammals.</title>
        <authorList>
            <person name="Gilbert M.J."/>
            <person name="Byrne B.A."/>
            <person name="Zomer A.L."/>
            <person name="Wagenaar J.A."/>
        </authorList>
    </citation>
    <scope>NUCLEOTIDE SEQUENCE [LARGE SCALE GENOMIC DNA]</scope>
    <source>
        <strain evidence="1 2">1105248</strain>
    </source>
</reference>
<sequence>MEKVHKNLMIKKTRYDMTISIECASKFEQLCEAYELKKSDMADLMINSFCEGNLVYKHYLQNLRVKKQAIKQKAIKDLSLFEDLN</sequence>
<gene>
    <name evidence="1" type="ORF">BFG04_03985</name>
</gene>
<evidence type="ECO:0000313" key="1">
    <source>
        <dbReference type="EMBL" id="OPA77263.1"/>
    </source>
</evidence>
<protein>
    <submittedName>
        <fullName evidence="1">Gag protein</fullName>
    </submittedName>
</protein>
<dbReference type="Proteomes" id="UP000189728">
    <property type="component" value="Unassembled WGS sequence"/>
</dbReference>
<dbReference type="EMBL" id="MCRK01000036">
    <property type="protein sequence ID" value="OPA77263.1"/>
    <property type="molecule type" value="Genomic_DNA"/>
</dbReference>
<comment type="caution">
    <text evidence="1">The sequence shown here is derived from an EMBL/GenBank/DDBJ whole genome shotgun (WGS) entry which is preliminary data.</text>
</comment>
<organism evidence="1 2">
    <name type="scientific">Campylobacter pinnipediorum subsp. pinnipediorum</name>
    <dbReference type="NCBI Taxonomy" id="1660067"/>
    <lineage>
        <taxon>Bacteria</taxon>
        <taxon>Pseudomonadati</taxon>
        <taxon>Campylobacterota</taxon>
        <taxon>Epsilonproteobacteria</taxon>
        <taxon>Campylobacterales</taxon>
        <taxon>Campylobacteraceae</taxon>
        <taxon>Campylobacter</taxon>
    </lineage>
</organism>